<dbReference type="Gene3D" id="3.30.70.360">
    <property type="match status" value="1"/>
</dbReference>
<dbReference type="Gene3D" id="3.40.630.10">
    <property type="entry name" value="Zn peptidases"/>
    <property type="match status" value="1"/>
</dbReference>
<dbReference type="SUPFAM" id="SSF53187">
    <property type="entry name" value="Zn-dependent exopeptidases"/>
    <property type="match status" value="1"/>
</dbReference>
<dbReference type="KEGG" id="ebz:J7S26_06000"/>
<feature type="domain" description="Peptidase M20 dimerisation" evidence="7">
    <location>
        <begin position="179"/>
        <end position="272"/>
    </location>
</feature>
<keyword evidence="10" id="KW-1185">Reference proteome</keyword>
<dbReference type="Pfam" id="PF01546">
    <property type="entry name" value="Peptidase_M20"/>
    <property type="match status" value="1"/>
</dbReference>
<accession>A0A9E6MQ68</accession>
<dbReference type="PIRSF" id="PIRSF001123">
    <property type="entry name" value="PepA_GA"/>
    <property type="match status" value="1"/>
</dbReference>
<evidence type="ECO:0000313" key="8">
    <source>
        <dbReference type="EMBL" id="NHM14054.1"/>
    </source>
</evidence>
<feature type="binding site" evidence="6">
    <location>
        <position position="343"/>
    </location>
    <ligand>
        <name>Zn(2+)</name>
        <dbReference type="ChEBI" id="CHEBI:29105"/>
        <label>2</label>
    </ligand>
</feature>
<keyword evidence="2 6" id="KW-0479">Metal-binding</keyword>
<evidence type="ECO:0000256" key="6">
    <source>
        <dbReference type="PIRSR" id="PIRSR001123-2"/>
    </source>
</evidence>
<dbReference type="InterPro" id="IPR011650">
    <property type="entry name" value="Peptidase_M20_dimer"/>
</dbReference>
<reference evidence="9" key="2">
    <citation type="submission" date="2021-04" db="EMBL/GenBank/DDBJ databases">
        <title>Novel species in family Eggerthellaceae.</title>
        <authorList>
            <person name="Zhang G."/>
        </authorList>
    </citation>
    <scope>NUCLEOTIDE SEQUENCE</scope>
    <source>
        <strain evidence="9">Zg-886</strain>
    </source>
</reference>
<reference evidence="8 10" key="1">
    <citation type="submission" date="2019-11" db="EMBL/GenBank/DDBJ databases">
        <title>Eggerthellaceae novel genus isolated from the rectal contents of marmort.</title>
        <authorList>
            <person name="Zhang G."/>
        </authorList>
    </citation>
    <scope>NUCLEOTIDE SEQUENCE [LARGE SCALE GENOMIC DNA]</scope>
    <source>
        <strain evidence="8">Zg-886</strain>
        <strain evidence="10">zg-886</strain>
    </source>
</reference>
<evidence type="ECO:0000313" key="9">
    <source>
        <dbReference type="EMBL" id="QTU83922.1"/>
    </source>
</evidence>
<comment type="similarity">
    <text evidence="5">Belongs to the peptidase M42 family.</text>
</comment>
<evidence type="ECO:0000256" key="4">
    <source>
        <dbReference type="ARBA" id="ARBA00022833"/>
    </source>
</evidence>
<sequence length="370" mass="38691">MNSDRLLNLFFHLVRIESPSRGEGAMAAFCARELQRLGFMVTFDDSMAKTGSETGNLVATRKGDVDGEVILSAHLDTVTPCRNIDPIIEDGRIVSAGKTILAADDKAGIAAILEAVRTLVELGEPMPTVTVLFTVCEEISLVGAANFDAGLLPEGAPCYVLDADGAPGSVIVAAPCHRTVRAHFHGRAAHAGVEPELGNSAIAMAARAIAAMPLGRLDDATTSNIGVIEGGAEENIVPRDCLVRGECRSLLSARADEVQAAMTASLTAAAEEAGGEVTVEWHEDYPAVSYAEDDALVQGIAAACDAAGLAFKSHRSGGGADANILASRGVRAVTLGIGMTNFHTLDEYITVTDLQDITRLAEELIRQAVK</sequence>
<dbReference type="Pfam" id="PF07687">
    <property type="entry name" value="M20_dimer"/>
    <property type="match status" value="1"/>
</dbReference>
<evidence type="ECO:0000256" key="3">
    <source>
        <dbReference type="ARBA" id="ARBA00022801"/>
    </source>
</evidence>
<dbReference type="SUPFAM" id="SSF55031">
    <property type="entry name" value="Bacterial exopeptidase dimerisation domain"/>
    <property type="match status" value="1"/>
</dbReference>
<dbReference type="InterPro" id="IPR008007">
    <property type="entry name" value="Peptidase_M42"/>
</dbReference>
<evidence type="ECO:0000256" key="5">
    <source>
        <dbReference type="PIRNR" id="PIRNR001123"/>
    </source>
</evidence>
<dbReference type="Proteomes" id="UP000671910">
    <property type="component" value="Chromosome"/>
</dbReference>
<dbReference type="RefSeq" id="WP_166339178.1">
    <property type="nucleotide sequence ID" value="NZ_CP072829.1"/>
</dbReference>
<dbReference type="PANTHER" id="PTHR42994">
    <property type="entry name" value="PEPTIDASE T"/>
    <property type="match status" value="1"/>
</dbReference>
<comment type="cofactor">
    <cofactor evidence="1">
        <name>Zn(2+)</name>
        <dbReference type="ChEBI" id="CHEBI:29105"/>
    </cofactor>
</comment>
<evidence type="ECO:0000256" key="2">
    <source>
        <dbReference type="ARBA" id="ARBA00022723"/>
    </source>
</evidence>
<comment type="cofactor">
    <cofactor evidence="6">
        <name>a divalent metal cation</name>
        <dbReference type="ChEBI" id="CHEBI:60240"/>
    </cofactor>
    <text evidence="6">Binds 2 divalent metal cations per subunit.</text>
</comment>
<dbReference type="GO" id="GO:0004177">
    <property type="term" value="F:aminopeptidase activity"/>
    <property type="evidence" value="ECO:0007669"/>
    <property type="project" value="UniProtKB-UniRule"/>
</dbReference>
<evidence type="ECO:0000256" key="1">
    <source>
        <dbReference type="ARBA" id="ARBA00001947"/>
    </source>
</evidence>
<dbReference type="GO" id="GO:0046872">
    <property type="term" value="F:metal ion binding"/>
    <property type="evidence" value="ECO:0007669"/>
    <property type="project" value="UniProtKB-UniRule"/>
</dbReference>
<dbReference type="EMBL" id="WPCR01000005">
    <property type="protein sequence ID" value="NHM14054.1"/>
    <property type="molecule type" value="Genomic_DNA"/>
</dbReference>
<evidence type="ECO:0000313" key="11">
    <source>
        <dbReference type="Proteomes" id="UP000671910"/>
    </source>
</evidence>
<dbReference type="NCBIfam" id="TIGR01883">
    <property type="entry name" value="PepT-like"/>
    <property type="match status" value="1"/>
</dbReference>
<protein>
    <submittedName>
        <fullName evidence="9">M20/M25/M40 family metallo-hydrolase</fullName>
    </submittedName>
</protein>
<dbReference type="InterPro" id="IPR010162">
    <property type="entry name" value="PepT-like"/>
</dbReference>
<evidence type="ECO:0000313" key="10">
    <source>
        <dbReference type="Proteomes" id="UP000636394"/>
    </source>
</evidence>
<dbReference type="EMBL" id="CP072829">
    <property type="protein sequence ID" value="QTU83922.1"/>
    <property type="molecule type" value="Genomic_DNA"/>
</dbReference>
<dbReference type="AlphaFoldDB" id="A0A9E6MQ68"/>
<organism evidence="9 11">
    <name type="scientific">Xiamenia xianingshaonis</name>
    <dbReference type="NCBI Taxonomy" id="2682776"/>
    <lineage>
        <taxon>Bacteria</taxon>
        <taxon>Bacillati</taxon>
        <taxon>Actinomycetota</taxon>
        <taxon>Coriobacteriia</taxon>
        <taxon>Eggerthellales</taxon>
        <taxon>Eggerthellaceae</taxon>
        <taxon>Xiamenia</taxon>
    </lineage>
</organism>
<name>A0A9E6MQ68_9ACTN</name>
<keyword evidence="3" id="KW-0378">Hydrolase</keyword>
<evidence type="ECO:0000259" key="7">
    <source>
        <dbReference type="Pfam" id="PF07687"/>
    </source>
</evidence>
<gene>
    <name evidence="8" type="ORF">GMI68_04625</name>
    <name evidence="9" type="ORF">J7S26_06000</name>
</gene>
<dbReference type="Proteomes" id="UP000636394">
    <property type="component" value="Unassembled WGS sequence"/>
</dbReference>
<dbReference type="InterPro" id="IPR036264">
    <property type="entry name" value="Bact_exopeptidase_dim_dom"/>
</dbReference>
<dbReference type="PANTHER" id="PTHR42994:SF2">
    <property type="entry name" value="PEPTIDASE"/>
    <property type="match status" value="1"/>
</dbReference>
<dbReference type="InterPro" id="IPR002933">
    <property type="entry name" value="Peptidase_M20"/>
</dbReference>
<keyword evidence="4" id="KW-0862">Zinc</keyword>
<proteinExistence type="inferred from homology"/>